<dbReference type="Pfam" id="PF04402">
    <property type="entry name" value="SIMPL"/>
    <property type="match status" value="1"/>
</dbReference>
<evidence type="ECO:0000313" key="2">
    <source>
        <dbReference type="EMBL" id="MBA4611145.1"/>
    </source>
</evidence>
<feature type="signal peptide" evidence="1">
    <location>
        <begin position="1"/>
        <end position="29"/>
    </location>
</feature>
<gene>
    <name evidence="2" type="ORF">H1W37_05765</name>
</gene>
<comment type="caution">
    <text evidence="2">The sequence shown here is derived from an EMBL/GenBank/DDBJ whole genome shotgun (WGS) entry which is preliminary data.</text>
</comment>
<dbReference type="RefSeq" id="WP_181759344.1">
    <property type="nucleotide sequence ID" value="NZ_BMCR01000002.1"/>
</dbReference>
<evidence type="ECO:0000256" key="1">
    <source>
        <dbReference type="SAM" id="SignalP"/>
    </source>
</evidence>
<accession>A0A838XKU3</accession>
<evidence type="ECO:0000313" key="3">
    <source>
        <dbReference type="Proteomes" id="UP000559404"/>
    </source>
</evidence>
<dbReference type="InterPro" id="IPR052022">
    <property type="entry name" value="26kDa_periplasmic_antigen"/>
</dbReference>
<dbReference type="AlphaFoldDB" id="A0A838XKU3"/>
<dbReference type="GO" id="GO:0006974">
    <property type="term" value="P:DNA damage response"/>
    <property type="evidence" value="ECO:0007669"/>
    <property type="project" value="TreeGrafter"/>
</dbReference>
<name>A0A838XKU3_9HYPH</name>
<organism evidence="2 3">
    <name type="scientific">Stappia taiwanensis</name>
    <dbReference type="NCBI Taxonomy" id="992267"/>
    <lineage>
        <taxon>Bacteria</taxon>
        <taxon>Pseudomonadati</taxon>
        <taxon>Pseudomonadota</taxon>
        <taxon>Alphaproteobacteria</taxon>
        <taxon>Hyphomicrobiales</taxon>
        <taxon>Stappiaceae</taxon>
        <taxon>Stappia</taxon>
    </lineage>
</organism>
<dbReference type="PANTHER" id="PTHR34387">
    <property type="entry name" value="SLR1258 PROTEIN"/>
    <property type="match status" value="1"/>
</dbReference>
<dbReference type="PANTHER" id="PTHR34387:SF1">
    <property type="entry name" value="PERIPLASMIC IMMUNOGENIC PROTEIN"/>
    <property type="match status" value="1"/>
</dbReference>
<dbReference type="InterPro" id="IPR007497">
    <property type="entry name" value="SIMPL/DUF541"/>
</dbReference>
<keyword evidence="3" id="KW-1185">Reference proteome</keyword>
<keyword evidence="1" id="KW-0732">Signal</keyword>
<sequence>MRLSHSNRFHTAALALALSAMLAVPAARAEEPRIATIDMTGRGTVTAAPDLAWVSSGVVSDAKTAAEALTANNAAMTAVIERIKSAGIEGRDIQTSGFSVMPRYKRVDPKSNQQDYNTVIGYRVSNGVRVRVRELDGLGKLLDAMVRDGANRIDGIAFEVSNAEELKDEARKAAMADAMRKAKLYAEAAGVSLGRVLSINEQDFGPRPKMMMARAEMAMADSGAAPIEAGEETLEVRINVTWQLSQ</sequence>
<reference evidence="2 3" key="2">
    <citation type="submission" date="2020-08" db="EMBL/GenBank/DDBJ databases">
        <title>Stappia taiwanensis sp. nov., isolated from a coastal thermal spring.</title>
        <authorList>
            <person name="Kampfer P."/>
        </authorList>
    </citation>
    <scope>NUCLEOTIDE SEQUENCE [LARGE SCALE GENOMIC DNA]</scope>
    <source>
        <strain evidence="2 3">DSM 23284</strain>
    </source>
</reference>
<dbReference type="Proteomes" id="UP000559404">
    <property type="component" value="Unassembled WGS sequence"/>
</dbReference>
<reference evidence="2 3" key="1">
    <citation type="submission" date="2020-07" db="EMBL/GenBank/DDBJ databases">
        <authorList>
            <person name="Li M."/>
        </authorList>
    </citation>
    <scope>NUCLEOTIDE SEQUENCE [LARGE SCALE GENOMIC DNA]</scope>
    <source>
        <strain evidence="2 3">DSM 23284</strain>
    </source>
</reference>
<feature type="chain" id="PRO_5032858652" evidence="1">
    <location>
        <begin position="30"/>
        <end position="246"/>
    </location>
</feature>
<dbReference type="Gene3D" id="3.30.110.170">
    <property type="entry name" value="Protein of unknown function (DUF541), domain 1"/>
    <property type="match status" value="1"/>
</dbReference>
<protein>
    <submittedName>
        <fullName evidence="2">SIMPL domain-containing protein</fullName>
    </submittedName>
</protein>
<dbReference type="EMBL" id="JACEON010000004">
    <property type="protein sequence ID" value="MBA4611145.1"/>
    <property type="molecule type" value="Genomic_DNA"/>
</dbReference>
<dbReference type="Gene3D" id="3.30.70.2970">
    <property type="entry name" value="Protein of unknown function (DUF541), domain 2"/>
    <property type="match status" value="1"/>
</dbReference>
<proteinExistence type="predicted"/>